<dbReference type="AlphaFoldDB" id="A0A1R4HDH2"/>
<protein>
    <submittedName>
        <fullName evidence="1">Uncharacterized protein</fullName>
    </submittedName>
</protein>
<reference evidence="2" key="1">
    <citation type="submission" date="2017-02" db="EMBL/GenBank/DDBJ databases">
        <authorList>
            <person name="Daims H."/>
        </authorList>
    </citation>
    <scope>NUCLEOTIDE SEQUENCE [LARGE SCALE GENOMIC DNA]</scope>
</reference>
<evidence type="ECO:0000313" key="1">
    <source>
        <dbReference type="EMBL" id="SJM94282.1"/>
    </source>
</evidence>
<accession>A0A1R4HDH2</accession>
<keyword evidence="2" id="KW-1185">Reference proteome</keyword>
<evidence type="ECO:0000313" key="2">
    <source>
        <dbReference type="Proteomes" id="UP000195667"/>
    </source>
</evidence>
<dbReference type="EMBL" id="FUKI01000129">
    <property type="protein sequence ID" value="SJM94282.1"/>
    <property type="molecule type" value="Genomic_DNA"/>
</dbReference>
<dbReference type="Proteomes" id="UP000195667">
    <property type="component" value="Unassembled WGS sequence"/>
</dbReference>
<sequence>MHLAEKAPPEVQHQHPLSNFNLTSATLQLEQSPFHSCYAPVPPFLLER</sequence>
<gene>
    <name evidence="1" type="ORF">CRENPOLYSF1_520008</name>
</gene>
<proteinExistence type="predicted"/>
<name>A0A1R4HDH2_9GAMM</name>
<organism evidence="1 2">
    <name type="scientific">Crenothrix polyspora</name>
    <dbReference type="NCBI Taxonomy" id="360316"/>
    <lineage>
        <taxon>Bacteria</taxon>
        <taxon>Pseudomonadati</taxon>
        <taxon>Pseudomonadota</taxon>
        <taxon>Gammaproteobacteria</taxon>
        <taxon>Methylococcales</taxon>
        <taxon>Crenotrichaceae</taxon>
        <taxon>Crenothrix</taxon>
    </lineage>
</organism>